<evidence type="ECO:0000256" key="2">
    <source>
        <dbReference type="ARBA" id="ARBA00022692"/>
    </source>
</evidence>
<evidence type="ECO:0000313" key="8">
    <source>
        <dbReference type="Proteomes" id="UP000035860"/>
    </source>
</evidence>
<organism evidence="7 8">
    <name type="scientific">Moraxella bovoculi 237</name>
    <dbReference type="NCBI Taxonomy" id="743974"/>
    <lineage>
        <taxon>Bacteria</taxon>
        <taxon>Pseudomonadati</taxon>
        <taxon>Pseudomonadota</taxon>
        <taxon>Gammaproteobacteria</taxon>
        <taxon>Moraxellales</taxon>
        <taxon>Moraxellaceae</taxon>
        <taxon>Moraxella</taxon>
    </lineage>
</organism>
<keyword evidence="3 5" id="KW-1133">Transmembrane helix</keyword>
<dbReference type="Proteomes" id="UP000035860">
    <property type="component" value="Unassembled WGS sequence"/>
</dbReference>
<evidence type="ECO:0000256" key="5">
    <source>
        <dbReference type="SAM" id="Phobius"/>
    </source>
</evidence>
<comment type="subcellular location">
    <subcellularLocation>
        <location evidence="1">Membrane</location>
        <topology evidence="1">Multi-pass membrane protein</topology>
    </subcellularLocation>
</comment>
<dbReference type="Gene3D" id="2.40.50.140">
    <property type="entry name" value="Nucleic acid-binding proteins"/>
    <property type="match status" value="1"/>
</dbReference>
<keyword evidence="8" id="KW-1185">Reference proteome</keyword>
<evidence type="ECO:0000256" key="4">
    <source>
        <dbReference type="ARBA" id="ARBA00023136"/>
    </source>
</evidence>
<gene>
    <name evidence="7" type="ORF">MBO_09148</name>
</gene>
<evidence type="ECO:0000259" key="6">
    <source>
        <dbReference type="Pfam" id="PF01957"/>
    </source>
</evidence>
<feature type="domain" description="NfeD-like C-terminal" evidence="6">
    <location>
        <begin position="86"/>
        <end position="146"/>
    </location>
</feature>
<accession>A0A066UB20</accession>
<proteinExistence type="predicted"/>
<dbReference type="GO" id="GO:0005886">
    <property type="term" value="C:plasma membrane"/>
    <property type="evidence" value="ECO:0007669"/>
    <property type="project" value="TreeGrafter"/>
</dbReference>
<feature type="transmembrane region" description="Helical" evidence="5">
    <location>
        <begin position="52"/>
        <end position="70"/>
    </location>
</feature>
<dbReference type="EMBL" id="AOMT01000043">
    <property type="protein sequence ID" value="KDN24300.1"/>
    <property type="molecule type" value="Genomic_DNA"/>
</dbReference>
<dbReference type="InterPro" id="IPR002810">
    <property type="entry name" value="NfeD-like_C"/>
</dbReference>
<dbReference type="PANTHER" id="PTHR33507:SF3">
    <property type="entry name" value="INNER MEMBRANE PROTEIN YBBJ"/>
    <property type="match status" value="1"/>
</dbReference>
<dbReference type="AlphaFoldDB" id="A0A066UB20"/>
<sequence>MTIEPWYWLVFGVILAIAEMFVPTFFMLWFGAAAIIVALLSWLLGLSVTVSVLLWLVLSVLFCALWFKFIQPRIKNRTKAGLGGATIIGEIGIIIEPTDGTRGRIRFNIPQLGSSEWMCRTHDDEVIAVGERAVVKRIVGNELFVGKR</sequence>
<dbReference type="InterPro" id="IPR012340">
    <property type="entry name" value="NA-bd_OB-fold"/>
</dbReference>
<evidence type="ECO:0000256" key="3">
    <source>
        <dbReference type="ARBA" id="ARBA00022989"/>
    </source>
</evidence>
<dbReference type="PANTHER" id="PTHR33507">
    <property type="entry name" value="INNER MEMBRANE PROTEIN YBBJ"/>
    <property type="match status" value="1"/>
</dbReference>
<keyword evidence="2 5" id="KW-0812">Transmembrane</keyword>
<dbReference type="eggNOG" id="COG1585">
    <property type="taxonomic scope" value="Bacteria"/>
</dbReference>
<feature type="transmembrane region" description="Helical" evidence="5">
    <location>
        <begin position="27"/>
        <end position="46"/>
    </location>
</feature>
<dbReference type="Pfam" id="PF01957">
    <property type="entry name" value="NfeD"/>
    <property type="match status" value="1"/>
</dbReference>
<dbReference type="RefSeq" id="WP_036366930.1">
    <property type="nucleotide sequence ID" value="NZ_AOMT01000043.1"/>
</dbReference>
<protein>
    <recommendedName>
        <fullName evidence="6">NfeD-like C-terminal domain-containing protein</fullName>
    </recommendedName>
</protein>
<dbReference type="InterPro" id="IPR052165">
    <property type="entry name" value="Membrane_assoc_protease"/>
</dbReference>
<reference evidence="7 8" key="1">
    <citation type="journal article" date="2014" name="Genome Announc.">
        <title>Draft Genome Sequence of Moraxella bovoculi Strain 237T (ATCC BAA-1259T) Isolated from a Calf with Infectious Bovine Keratoconjunctivitis.</title>
        <authorList>
            <person name="Calcutt M.J."/>
            <person name="Foecking M.F."/>
            <person name="Martin N.T."/>
            <person name="Mhlanga-Mutangadura T."/>
            <person name="Reilly T.J."/>
        </authorList>
    </citation>
    <scope>NUCLEOTIDE SEQUENCE [LARGE SCALE GENOMIC DNA]</scope>
    <source>
        <strain evidence="7 8">237</strain>
    </source>
</reference>
<evidence type="ECO:0000256" key="1">
    <source>
        <dbReference type="ARBA" id="ARBA00004141"/>
    </source>
</evidence>
<comment type="caution">
    <text evidence="7">The sequence shown here is derived from an EMBL/GenBank/DDBJ whole genome shotgun (WGS) entry which is preliminary data.</text>
</comment>
<evidence type="ECO:0000313" key="7">
    <source>
        <dbReference type="EMBL" id="KDN24300.1"/>
    </source>
</evidence>
<keyword evidence="4 5" id="KW-0472">Membrane</keyword>
<dbReference type="GeneID" id="301976354"/>
<name>A0A066UB20_9GAMM</name>